<dbReference type="AlphaFoldDB" id="A0A815WS25"/>
<evidence type="ECO:0000313" key="13">
    <source>
        <dbReference type="Proteomes" id="UP000663870"/>
    </source>
</evidence>
<feature type="transmembrane region" description="Helical" evidence="8">
    <location>
        <begin position="222"/>
        <end position="242"/>
    </location>
</feature>
<evidence type="ECO:0000256" key="3">
    <source>
        <dbReference type="ARBA" id="ARBA00022989"/>
    </source>
</evidence>
<accession>A0A815WS25</accession>
<keyword evidence="9" id="KW-0732">Signal</keyword>
<evidence type="ECO:0000256" key="7">
    <source>
        <dbReference type="ARBA" id="ARBA00023224"/>
    </source>
</evidence>
<organism evidence="12 13">
    <name type="scientific">Rotaria sordida</name>
    <dbReference type="NCBI Taxonomy" id="392033"/>
    <lineage>
        <taxon>Eukaryota</taxon>
        <taxon>Metazoa</taxon>
        <taxon>Spiralia</taxon>
        <taxon>Gnathifera</taxon>
        <taxon>Rotifera</taxon>
        <taxon>Eurotatoria</taxon>
        <taxon>Bdelloidea</taxon>
        <taxon>Philodinida</taxon>
        <taxon>Philodinidae</taxon>
        <taxon>Rotaria</taxon>
    </lineage>
</organism>
<evidence type="ECO:0000256" key="2">
    <source>
        <dbReference type="ARBA" id="ARBA00022692"/>
    </source>
</evidence>
<evidence type="ECO:0000256" key="1">
    <source>
        <dbReference type="ARBA" id="ARBA00004141"/>
    </source>
</evidence>
<dbReference type="EMBL" id="CAJNOH010002018">
    <property type="protein sequence ID" value="CAF1267134.1"/>
    <property type="molecule type" value="Genomic_DNA"/>
</dbReference>
<dbReference type="PANTHER" id="PTHR24243">
    <property type="entry name" value="G-PROTEIN COUPLED RECEPTOR"/>
    <property type="match status" value="1"/>
</dbReference>
<comment type="subcellular location">
    <subcellularLocation>
        <location evidence="1">Membrane</location>
        <topology evidence="1">Multi-pass membrane protein</topology>
    </subcellularLocation>
</comment>
<comment type="caution">
    <text evidence="12">The sequence shown here is derived from an EMBL/GenBank/DDBJ whole genome shotgun (WGS) entry which is preliminary data.</text>
</comment>
<keyword evidence="2 8" id="KW-0812">Transmembrane</keyword>
<evidence type="ECO:0000256" key="8">
    <source>
        <dbReference type="SAM" id="Phobius"/>
    </source>
</evidence>
<evidence type="ECO:0000259" key="10">
    <source>
        <dbReference type="PROSITE" id="PS50262"/>
    </source>
</evidence>
<protein>
    <recommendedName>
        <fullName evidence="10">G-protein coupled receptors family 1 profile domain-containing protein</fullName>
    </recommendedName>
</protein>
<dbReference type="PROSITE" id="PS50262">
    <property type="entry name" value="G_PROTEIN_RECEP_F1_2"/>
    <property type="match status" value="1"/>
</dbReference>
<keyword evidence="3 8" id="KW-1133">Transmembrane helix</keyword>
<keyword evidence="13" id="KW-1185">Reference proteome</keyword>
<name>A0A815WS25_9BILA</name>
<dbReference type="InterPro" id="IPR000276">
    <property type="entry name" value="GPCR_Rhodpsn"/>
</dbReference>
<dbReference type="PANTHER" id="PTHR24243:SF208">
    <property type="entry name" value="PYROKININ-1 RECEPTOR"/>
    <property type="match status" value="1"/>
</dbReference>
<sequence length="314" mass="35494">MSVAILILLSWVSGLYLYALDHADPVTSMPVFCKMRIYVLQASALTYRWCLTVACFDRFALTAVNVNLRNLAQVSIARRAVIVIVAVWTVLPMHSLILYNLRGNTCGIIYSSTGALYHSIFTTVAAAILPAAIMATCALLIYRNLLRKQKQRQLMNGSQERSGPNEKQRLQSRRDQQVLLMLLIQAICYVGTTTPLMGMYFYNALTIYVSNKSADRIAIERFSFYLAELINFLFPASSFYLYTISSNIFRRELANMLCSAFHHPIVSNTTRVLPMTNDVSLRTVTEHGRKVKSRVTFSTAYQEPRKSAVTNVQQ</sequence>
<feature type="domain" description="G-protein coupled receptors family 1 profile" evidence="10">
    <location>
        <begin position="1"/>
        <end position="242"/>
    </location>
</feature>
<feature type="signal peptide" evidence="9">
    <location>
        <begin position="1"/>
        <end position="23"/>
    </location>
</feature>
<keyword evidence="4" id="KW-0297">G-protein coupled receptor</keyword>
<dbReference type="CDD" id="cd00637">
    <property type="entry name" value="7tm_classA_rhodopsin-like"/>
    <property type="match status" value="1"/>
</dbReference>
<gene>
    <name evidence="12" type="ORF">JXQ802_LOCUS43333</name>
    <name evidence="11" type="ORF">PYM288_LOCUS28183</name>
</gene>
<evidence type="ECO:0000313" key="12">
    <source>
        <dbReference type="EMBL" id="CAF1546795.1"/>
    </source>
</evidence>
<dbReference type="Proteomes" id="UP000663870">
    <property type="component" value="Unassembled WGS sequence"/>
</dbReference>
<feature type="chain" id="PRO_5035687947" description="G-protein coupled receptors family 1 profile domain-containing protein" evidence="9">
    <location>
        <begin position="24"/>
        <end position="314"/>
    </location>
</feature>
<reference evidence="12" key="1">
    <citation type="submission" date="2021-02" db="EMBL/GenBank/DDBJ databases">
        <authorList>
            <person name="Nowell W R."/>
        </authorList>
    </citation>
    <scope>NUCLEOTIDE SEQUENCE</scope>
</reference>
<evidence type="ECO:0000256" key="9">
    <source>
        <dbReference type="SAM" id="SignalP"/>
    </source>
</evidence>
<feature type="transmembrane region" description="Helical" evidence="8">
    <location>
        <begin position="119"/>
        <end position="142"/>
    </location>
</feature>
<dbReference type="SUPFAM" id="SSF81321">
    <property type="entry name" value="Family A G protein-coupled receptor-like"/>
    <property type="match status" value="1"/>
</dbReference>
<dbReference type="Pfam" id="PF00001">
    <property type="entry name" value="7tm_1"/>
    <property type="match status" value="1"/>
</dbReference>
<dbReference type="Gene3D" id="1.20.1070.10">
    <property type="entry name" value="Rhodopsin 7-helix transmembrane proteins"/>
    <property type="match status" value="1"/>
</dbReference>
<dbReference type="GO" id="GO:0016020">
    <property type="term" value="C:membrane"/>
    <property type="evidence" value="ECO:0007669"/>
    <property type="project" value="UniProtKB-SubCell"/>
</dbReference>
<proteinExistence type="predicted"/>
<evidence type="ECO:0000256" key="6">
    <source>
        <dbReference type="ARBA" id="ARBA00023170"/>
    </source>
</evidence>
<keyword evidence="6" id="KW-0675">Receptor</keyword>
<evidence type="ECO:0000256" key="5">
    <source>
        <dbReference type="ARBA" id="ARBA00023136"/>
    </source>
</evidence>
<dbReference type="Proteomes" id="UP000663854">
    <property type="component" value="Unassembled WGS sequence"/>
</dbReference>
<evidence type="ECO:0000313" key="11">
    <source>
        <dbReference type="EMBL" id="CAF1267134.1"/>
    </source>
</evidence>
<dbReference type="InterPro" id="IPR017452">
    <property type="entry name" value="GPCR_Rhodpsn_7TM"/>
</dbReference>
<feature type="transmembrane region" description="Helical" evidence="8">
    <location>
        <begin position="178"/>
        <end position="202"/>
    </location>
</feature>
<feature type="transmembrane region" description="Helical" evidence="8">
    <location>
        <begin position="80"/>
        <end position="99"/>
    </location>
</feature>
<evidence type="ECO:0000256" key="4">
    <source>
        <dbReference type="ARBA" id="ARBA00023040"/>
    </source>
</evidence>
<dbReference type="GO" id="GO:0004930">
    <property type="term" value="F:G protein-coupled receptor activity"/>
    <property type="evidence" value="ECO:0007669"/>
    <property type="project" value="UniProtKB-KW"/>
</dbReference>
<dbReference type="EMBL" id="CAJNOL010003105">
    <property type="protein sequence ID" value="CAF1546795.1"/>
    <property type="molecule type" value="Genomic_DNA"/>
</dbReference>
<keyword evidence="5 8" id="KW-0472">Membrane</keyword>
<keyword evidence="7" id="KW-0807">Transducer</keyword>